<keyword evidence="3" id="KW-1185">Reference proteome</keyword>
<evidence type="ECO:0008006" key="4">
    <source>
        <dbReference type="Google" id="ProtNLM"/>
    </source>
</evidence>
<name>A0A919PB79_9CELL</name>
<feature type="transmembrane region" description="Helical" evidence="1">
    <location>
        <begin position="129"/>
        <end position="145"/>
    </location>
</feature>
<keyword evidence="1" id="KW-0812">Transmembrane</keyword>
<accession>A0A919PB79</accession>
<gene>
    <name evidence="2" type="ORF">Cpa01nite_04380</name>
</gene>
<feature type="transmembrane region" description="Helical" evidence="1">
    <location>
        <begin position="89"/>
        <end position="117"/>
    </location>
</feature>
<comment type="caution">
    <text evidence="2">The sequence shown here is derived from an EMBL/GenBank/DDBJ whole genome shotgun (WGS) entry which is preliminary data.</text>
</comment>
<keyword evidence="1" id="KW-1133">Transmembrane helix</keyword>
<evidence type="ECO:0000313" key="2">
    <source>
        <dbReference type="EMBL" id="GIG35057.1"/>
    </source>
</evidence>
<keyword evidence="1" id="KW-0472">Membrane</keyword>
<protein>
    <recommendedName>
        <fullName evidence="4">DUF1453 domain-containing protein</fullName>
    </recommendedName>
</protein>
<dbReference type="EMBL" id="BONO01000002">
    <property type="protein sequence ID" value="GIG35057.1"/>
    <property type="molecule type" value="Genomic_DNA"/>
</dbReference>
<evidence type="ECO:0000256" key="1">
    <source>
        <dbReference type="SAM" id="Phobius"/>
    </source>
</evidence>
<proteinExistence type="predicted"/>
<organism evidence="2 3">
    <name type="scientific">Cellulomonas pakistanensis</name>
    <dbReference type="NCBI Taxonomy" id="992287"/>
    <lineage>
        <taxon>Bacteria</taxon>
        <taxon>Bacillati</taxon>
        <taxon>Actinomycetota</taxon>
        <taxon>Actinomycetes</taxon>
        <taxon>Micrococcales</taxon>
        <taxon>Cellulomonadaceae</taxon>
        <taxon>Cellulomonas</taxon>
    </lineage>
</organism>
<dbReference type="Proteomes" id="UP000642125">
    <property type="component" value="Unassembled WGS sequence"/>
</dbReference>
<sequence length="166" mass="17650">MDAWNYLIILALVIYAIVRQTQKHEVVGSTRFKLALIYAGVGLVIGGFNLPTGPWGWSFLGFSLVLSAVVGLVRGRLTHVWRDPADGRVWAQGTAVTIALFVGLILAKVALGTIAYLNDISDDGGTGEVLLMIALMVGLQAEIVWRRARALGARASSRAPAAPAAP</sequence>
<dbReference type="RefSeq" id="WP_203667092.1">
    <property type="nucleotide sequence ID" value="NZ_BONO01000002.1"/>
</dbReference>
<feature type="transmembrane region" description="Helical" evidence="1">
    <location>
        <begin position="57"/>
        <end position="77"/>
    </location>
</feature>
<dbReference type="AlphaFoldDB" id="A0A919PB79"/>
<reference evidence="2" key="1">
    <citation type="submission" date="2021-01" db="EMBL/GenBank/DDBJ databases">
        <title>Whole genome shotgun sequence of Cellulomonas pakistanensis NBRC 110800.</title>
        <authorList>
            <person name="Komaki H."/>
            <person name="Tamura T."/>
        </authorList>
    </citation>
    <scope>NUCLEOTIDE SEQUENCE</scope>
    <source>
        <strain evidence="2">NBRC 110800</strain>
    </source>
</reference>
<feature type="transmembrane region" description="Helical" evidence="1">
    <location>
        <begin position="6"/>
        <end position="22"/>
    </location>
</feature>
<evidence type="ECO:0000313" key="3">
    <source>
        <dbReference type="Proteomes" id="UP000642125"/>
    </source>
</evidence>
<feature type="transmembrane region" description="Helical" evidence="1">
    <location>
        <begin position="34"/>
        <end position="51"/>
    </location>
</feature>